<dbReference type="InterPro" id="IPR017905">
    <property type="entry name" value="ERV/ALR_sulphydryl_oxidase"/>
</dbReference>
<evidence type="ECO:0000256" key="5">
    <source>
        <dbReference type="ARBA" id="ARBA00023157"/>
    </source>
</evidence>
<dbReference type="OrthoDB" id="17199at2759"/>
<proteinExistence type="predicted"/>
<comment type="cofactor">
    <cofactor evidence="1 8">
        <name>FAD</name>
        <dbReference type="ChEBI" id="CHEBI:57692"/>
    </cofactor>
</comment>
<dbReference type="Pfam" id="PF04777">
    <property type="entry name" value="Evr1_Alr"/>
    <property type="match status" value="1"/>
</dbReference>
<sequence length="281" mass="31723">MAPLDFKQLMQNACEQLKNQFGKNCALFADQFHFTNFLQEIELRQSASPERCFVIRLPVPFSWPSFSKERDLSRAKELVSGLDGEFHPPVARSEATFDSLTKGSPGFDKSGNKDGSALHYLSSVAFQSEKEDQFIQYESGNQDSNIINVQISQKKLIDIDFGSGPSSKEMLGRATWIFLHTLAAQFPQNPTRQQRRDVKELMAILSRLYPCKECADHFKEVLKANPVEADSGAELAQWMCRVHNIVNRSLGKPTFPCQRVDARWGALDCDEGACNLQGRMH</sequence>
<keyword evidence="4 8" id="KW-0560">Oxidoreductase</keyword>
<evidence type="ECO:0000256" key="1">
    <source>
        <dbReference type="ARBA" id="ARBA00001974"/>
    </source>
</evidence>
<evidence type="ECO:0000256" key="4">
    <source>
        <dbReference type="ARBA" id="ARBA00023002"/>
    </source>
</evidence>
<dbReference type="Proteomes" id="UP000825935">
    <property type="component" value="Chromosome 34"/>
</dbReference>
<evidence type="ECO:0000256" key="3">
    <source>
        <dbReference type="ARBA" id="ARBA00022827"/>
    </source>
</evidence>
<comment type="caution">
    <text evidence="10">The sequence shown here is derived from an EMBL/GenBank/DDBJ whole genome shotgun (WGS) entry which is preliminary data.</text>
</comment>
<keyword evidence="11" id="KW-1185">Reference proteome</keyword>
<evidence type="ECO:0000313" key="11">
    <source>
        <dbReference type="Proteomes" id="UP000825935"/>
    </source>
</evidence>
<dbReference type="FunFam" id="1.20.120.310:FF:000002">
    <property type="entry name" value="Sulfhydryl oxidase"/>
    <property type="match status" value="1"/>
</dbReference>
<dbReference type="GO" id="GO:0050660">
    <property type="term" value="F:flavin adenine dinucleotide binding"/>
    <property type="evidence" value="ECO:0007669"/>
    <property type="project" value="TreeGrafter"/>
</dbReference>
<evidence type="ECO:0000256" key="7">
    <source>
        <dbReference type="ARBA" id="ARBA00054445"/>
    </source>
</evidence>
<dbReference type="PANTHER" id="PTHR12645:SF0">
    <property type="entry name" value="FAD-LINKED SULFHYDRYL OXIDASE ALR"/>
    <property type="match status" value="1"/>
</dbReference>
<name>A0A8T2QJ99_CERRI</name>
<keyword evidence="3 8" id="KW-0274">FAD</keyword>
<dbReference type="GO" id="GO:0005739">
    <property type="term" value="C:mitochondrion"/>
    <property type="evidence" value="ECO:0007669"/>
    <property type="project" value="TreeGrafter"/>
</dbReference>
<dbReference type="PROSITE" id="PS51324">
    <property type="entry name" value="ERV_ALR"/>
    <property type="match status" value="1"/>
</dbReference>
<comment type="catalytic activity">
    <reaction evidence="6">
        <text>2 R'C(R)SH + O2 = R'C(R)S-S(R)CR' + H2O2</text>
        <dbReference type="Rhea" id="RHEA:17357"/>
        <dbReference type="ChEBI" id="CHEBI:15379"/>
        <dbReference type="ChEBI" id="CHEBI:16240"/>
        <dbReference type="ChEBI" id="CHEBI:16520"/>
        <dbReference type="ChEBI" id="CHEBI:17412"/>
        <dbReference type="EC" id="1.8.3.2"/>
    </reaction>
    <physiologicalReaction direction="left-to-right" evidence="6">
        <dbReference type="Rhea" id="RHEA:17358"/>
    </physiologicalReaction>
</comment>
<dbReference type="PANTHER" id="PTHR12645">
    <property type="entry name" value="ALR/ERV"/>
    <property type="match status" value="1"/>
</dbReference>
<dbReference type="SUPFAM" id="SSF69000">
    <property type="entry name" value="FAD-dependent thiol oxidase"/>
    <property type="match status" value="1"/>
</dbReference>
<feature type="domain" description="ERV/ALR sulfhydryl oxidase" evidence="9">
    <location>
        <begin position="163"/>
        <end position="264"/>
    </location>
</feature>
<accession>A0A8T2QJ99</accession>
<dbReference type="AlphaFoldDB" id="A0A8T2QJ99"/>
<evidence type="ECO:0000256" key="8">
    <source>
        <dbReference type="RuleBase" id="RU371123"/>
    </source>
</evidence>
<organism evidence="10 11">
    <name type="scientific">Ceratopteris richardii</name>
    <name type="common">Triangle waterfern</name>
    <dbReference type="NCBI Taxonomy" id="49495"/>
    <lineage>
        <taxon>Eukaryota</taxon>
        <taxon>Viridiplantae</taxon>
        <taxon>Streptophyta</taxon>
        <taxon>Embryophyta</taxon>
        <taxon>Tracheophyta</taxon>
        <taxon>Polypodiopsida</taxon>
        <taxon>Polypodiidae</taxon>
        <taxon>Polypodiales</taxon>
        <taxon>Pteridineae</taxon>
        <taxon>Pteridaceae</taxon>
        <taxon>Parkerioideae</taxon>
        <taxon>Ceratopteris</taxon>
    </lineage>
</organism>
<dbReference type="Gene3D" id="1.20.120.310">
    <property type="entry name" value="ERV/ALR sulfhydryl oxidase domain"/>
    <property type="match status" value="1"/>
</dbReference>
<evidence type="ECO:0000259" key="9">
    <source>
        <dbReference type="PROSITE" id="PS51324"/>
    </source>
</evidence>
<evidence type="ECO:0000256" key="2">
    <source>
        <dbReference type="ARBA" id="ARBA00022630"/>
    </source>
</evidence>
<dbReference type="GO" id="GO:0016971">
    <property type="term" value="F:flavin-dependent sulfhydryl oxidase activity"/>
    <property type="evidence" value="ECO:0007669"/>
    <property type="project" value="InterPro"/>
</dbReference>
<dbReference type="InterPro" id="IPR039799">
    <property type="entry name" value="ALR/ERV"/>
</dbReference>
<dbReference type="InterPro" id="IPR036774">
    <property type="entry name" value="ERV/ALR_sulphydryl_oxid_sf"/>
</dbReference>
<keyword evidence="5" id="KW-1015">Disulfide bond</keyword>
<reference evidence="10" key="1">
    <citation type="submission" date="2021-08" db="EMBL/GenBank/DDBJ databases">
        <title>WGS assembly of Ceratopteris richardii.</title>
        <authorList>
            <person name="Marchant D.B."/>
            <person name="Chen G."/>
            <person name="Jenkins J."/>
            <person name="Shu S."/>
            <person name="Leebens-Mack J."/>
            <person name="Grimwood J."/>
            <person name="Schmutz J."/>
            <person name="Soltis P."/>
            <person name="Soltis D."/>
            <person name="Chen Z.-H."/>
        </authorList>
    </citation>
    <scope>NUCLEOTIDE SEQUENCE</scope>
    <source>
        <strain evidence="10">Whitten #5841</strain>
        <tissue evidence="10">Leaf</tissue>
    </source>
</reference>
<comment type="function">
    <text evidence="7">FAD-dependent sulfhydryl oxidase that catalyzes disulfide bond formation. Oxidizes thioredoxin in vitro. Required for the import and folding of small cysteine-containing proteins in the mitochondrial intermembrane space, and can act independently of the oxidoreductase MIA40. Can oxidize the cytochrome c oxidase assembly protein COX19, a typical substrate of MIA40.</text>
</comment>
<protein>
    <recommendedName>
        <fullName evidence="8">Sulfhydryl oxidase</fullName>
        <ecNumber evidence="8">1.8.3.2</ecNumber>
    </recommendedName>
</protein>
<evidence type="ECO:0000313" key="10">
    <source>
        <dbReference type="EMBL" id="KAH7283660.1"/>
    </source>
</evidence>
<evidence type="ECO:0000256" key="6">
    <source>
        <dbReference type="ARBA" id="ARBA00052964"/>
    </source>
</evidence>
<gene>
    <name evidence="10" type="ORF">KP509_34G018400</name>
</gene>
<dbReference type="EMBL" id="CM035439">
    <property type="protein sequence ID" value="KAH7283660.1"/>
    <property type="molecule type" value="Genomic_DNA"/>
</dbReference>
<dbReference type="EC" id="1.8.3.2" evidence="8"/>
<keyword evidence="2 8" id="KW-0285">Flavoprotein</keyword>